<feature type="domain" description="N-acetyltransferase" evidence="1">
    <location>
        <begin position="1"/>
        <end position="99"/>
    </location>
</feature>
<comment type="caution">
    <text evidence="2">The sequence shown here is derived from an EMBL/GenBank/DDBJ whole genome shotgun (WGS) entry which is preliminary data.</text>
</comment>
<dbReference type="PROSITE" id="PS51186">
    <property type="entry name" value="GNAT"/>
    <property type="match status" value="1"/>
</dbReference>
<proteinExistence type="predicted"/>
<name>A0ABR8N6Q5_9BACL</name>
<reference evidence="2 3" key="1">
    <citation type="submission" date="2020-09" db="EMBL/GenBank/DDBJ databases">
        <title>Paenibacillus sp. strain PR3 16S rRNA gene Genome sequencing and assembly.</title>
        <authorList>
            <person name="Kim J."/>
        </authorList>
    </citation>
    <scope>NUCLEOTIDE SEQUENCE [LARGE SCALE GENOMIC DNA]</scope>
    <source>
        <strain evidence="2 3">PR3</strain>
    </source>
</reference>
<gene>
    <name evidence="2" type="ORF">H8B09_25610</name>
</gene>
<evidence type="ECO:0000313" key="3">
    <source>
        <dbReference type="Proteomes" id="UP000609346"/>
    </source>
</evidence>
<evidence type="ECO:0000259" key="1">
    <source>
        <dbReference type="PROSITE" id="PS51186"/>
    </source>
</evidence>
<keyword evidence="3" id="KW-1185">Reference proteome</keyword>
<organism evidence="2 3">
    <name type="scientific">Paenibacillus terricola</name>
    <dbReference type="NCBI Taxonomy" id="2763503"/>
    <lineage>
        <taxon>Bacteria</taxon>
        <taxon>Bacillati</taxon>
        <taxon>Bacillota</taxon>
        <taxon>Bacilli</taxon>
        <taxon>Bacillales</taxon>
        <taxon>Paenibacillaceae</taxon>
        <taxon>Paenibacillus</taxon>
    </lineage>
</organism>
<accession>A0ABR8N6Q5</accession>
<sequence length="104" mass="12410">MDNEQIIGFYQLLEKELIERTDLSPWISCVFIDENRRGERLIEQLLLHGRITAGNLGFDKVYLTTDHIHLYEKFGFREIGIDRFVWGRPTKIYEHHTIKSSIFK</sequence>
<protein>
    <submittedName>
        <fullName evidence="2">GNAT family N-acetyltransferase</fullName>
    </submittedName>
</protein>
<dbReference type="InterPro" id="IPR016181">
    <property type="entry name" value="Acyl_CoA_acyltransferase"/>
</dbReference>
<dbReference type="EMBL" id="JACXZA010000008">
    <property type="protein sequence ID" value="MBD3922159.1"/>
    <property type="molecule type" value="Genomic_DNA"/>
</dbReference>
<dbReference type="InterPro" id="IPR000182">
    <property type="entry name" value="GNAT_dom"/>
</dbReference>
<dbReference type="CDD" id="cd04301">
    <property type="entry name" value="NAT_SF"/>
    <property type="match status" value="1"/>
</dbReference>
<dbReference type="SUPFAM" id="SSF55729">
    <property type="entry name" value="Acyl-CoA N-acyltransferases (Nat)"/>
    <property type="match status" value="1"/>
</dbReference>
<dbReference type="Gene3D" id="3.40.630.30">
    <property type="match status" value="1"/>
</dbReference>
<evidence type="ECO:0000313" key="2">
    <source>
        <dbReference type="EMBL" id="MBD3922159.1"/>
    </source>
</evidence>
<dbReference type="Proteomes" id="UP000609346">
    <property type="component" value="Unassembled WGS sequence"/>
</dbReference>
<dbReference type="Pfam" id="PF13508">
    <property type="entry name" value="Acetyltransf_7"/>
    <property type="match status" value="1"/>
</dbReference>